<sequence length="415" mass="45154">MKKRFWSQTKPRVALIAVGVALLSGVAVARLSHVSSNKPVIPTFDVKREDFIDSVEFHGDVKAMKSVSISAPANVGDMQILKLAANGAQVKKGDMVVEFDKSKTEQEMKQFRSVLKSAQADIEQSRAQAHLLEEQDLTAVSKAKYDVEVARLDASKQEIVSKIEGGEATLKLVDAEQMQKEVEAKLKADRSANKAAVDAKIAASRKANYDLERAEHALSTMTLLSPSGGIINLITTWHNGGVSAFKPGEQVWSGAPIAELPDATTLRVSARVDEAERGRLAIHEPATVQLDAISDQQFTGKLEQIGTIATTDFTAGWPIPRNFDLRIALDQNDPRLRPGMTAQITVIVDRVPNAIAIPAQASFQRSGQTVVYLARGSKYEERAIEVGRRSRDRILVTSGLQAGDRIALQDPSAKE</sequence>
<dbReference type="RefSeq" id="WP_184223868.1">
    <property type="nucleotide sequence ID" value="NZ_JACHIP010000029.1"/>
</dbReference>
<evidence type="ECO:0000313" key="7">
    <source>
        <dbReference type="EMBL" id="MBB5061144.1"/>
    </source>
</evidence>
<dbReference type="Gene3D" id="2.40.420.20">
    <property type="match status" value="1"/>
</dbReference>
<reference evidence="7 8" key="1">
    <citation type="submission" date="2020-08" db="EMBL/GenBank/DDBJ databases">
        <title>Genomic Encyclopedia of Type Strains, Phase IV (KMG-V): Genome sequencing to study the core and pangenomes of soil and plant-associated prokaryotes.</title>
        <authorList>
            <person name="Whitman W."/>
        </authorList>
    </citation>
    <scope>NUCLEOTIDE SEQUENCE [LARGE SCALE GENOMIC DNA]</scope>
    <source>
        <strain evidence="7 8">M8UP14</strain>
    </source>
</reference>
<dbReference type="PANTHER" id="PTHR32347:SF23">
    <property type="entry name" value="BLL5650 PROTEIN"/>
    <property type="match status" value="1"/>
</dbReference>
<dbReference type="Pfam" id="PF25967">
    <property type="entry name" value="RND-MFP_C"/>
    <property type="match status" value="1"/>
</dbReference>
<dbReference type="EMBL" id="JACHIP010000029">
    <property type="protein sequence ID" value="MBB5061144.1"/>
    <property type="molecule type" value="Genomic_DNA"/>
</dbReference>
<comment type="similarity">
    <text evidence="2">Belongs to the membrane fusion protein (MFP) (TC 8.A.1) family.</text>
</comment>
<evidence type="ECO:0000256" key="4">
    <source>
        <dbReference type="SAM" id="Coils"/>
    </source>
</evidence>
<dbReference type="AlphaFoldDB" id="A0A7W8E786"/>
<dbReference type="GO" id="GO:0030313">
    <property type="term" value="C:cell envelope"/>
    <property type="evidence" value="ECO:0007669"/>
    <property type="project" value="UniProtKB-SubCell"/>
</dbReference>
<name>A0A7W8E786_9BACT</name>
<dbReference type="NCBIfam" id="TIGR01730">
    <property type="entry name" value="RND_mfp"/>
    <property type="match status" value="1"/>
</dbReference>
<proteinExistence type="inferred from homology"/>
<evidence type="ECO:0000259" key="5">
    <source>
        <dbReference type="Pfam" id="PF25954"/>
    </source>
</evidence>
<evidence type="ECO:0000313" key="8">
    <source>
        <dbReference type="Proteomes" id="UP000540989"/>
    </source>
</evidence>
<dbReference type="Proteomes" id="UP000540989">
    <property type="component" value="Unassembled WGS sequence"/>
</dbReference>
<comment type="subcellular location">
    <subcellularLocation>
        <location evidence="1">Cell envelope</location>
    </subcellularLocation>
</comment>
<evidence type="ECO:0000256" key="2">
    <source>
        <dbReference type="ARBA" id="ARBA00009477"/>
    </source>
</evidence>
<dbReference type="Gene3D" id="2.40.30.170">
    <property type="match status" value="1"/>
</dbReference>
<feature type="domain" description="Multidrug resistance protein MdtA-like C-terminal permuted SH3" evidence="6">
    <location>
        <begin position="353"/>
        <end position="406"/>
    </location>
</feature>
<keyword evidence="8" id="KW-1185">Reference proteome</keyword>
<dbReference type="InterPro" id="IPR050465">
    <property type="entry name" value="UPF0194_transport"/>
</dbReference>
<feature type="coiled-coil region" evidence="4">
    <location>
        <begin position="101"/>
        <end position="135"/>
    </location>
</feature>
<accession>A0A7W8E786</accession>
<evidence type="ECO:0000259" key="6">
    <source>
        <dbReference type="Pfam" id="PF25967"/>
    </source>
</evidence>
<gene>
    <name evidence="7" type="ORF">HDF16_005880</name>
</gene>
<evidence type="ECO:0000256" key="3">
    <source>
        <dbReference type="ARBA" id="ARBA00023054"/>
    </source>
</evidence>
<evidence type="ECO:0000256" key="1">
    <source>
        <dbReference type="ARBA" id="ARBA00004196"/>
    </source>
</evidence>
<dbReference type="InterPro" id="IPR058627">
    <property type="entry name" value="MdtA-like_C"/>
</dbReference>
<dbReference type="Gene3D" id="1.10.287.470">
    <property type="entry name" value="Helix hairpin bin"/>
    <property type="match status" value="1"/>
</dbReference>
<comment type="caution">
    <text evidence="7">The sequence shown here is derived from an EMBL/GenBank/DDBJ whole genome shotgun (WGS) entry which is preliminary data.</text>
</comment>
<dbReference type="InterPro" id="IPR006143">
    <property type="entry name" value="RND_pump_MFP"/>
</dbReference>
<dbReference type="Gene3D" id="2.40.50.100">
    <property type="match status" value="1"/>
</dbReference>
<dbReference type="PANTHER" id="PTHR32347">
    <property type="entry name" value="EFFLUX SYSTEM COMPONENT YKNX-RELATED"/>
    <property type="match status" value="1"/>
</dbReference>
<dbReference type="GO" id="GO:0022857">
    <property type="term" value="F:transmembrane transporter activity"/>
    <property type="evidence" value="ECO:0007669"/>
    <property type="project" value="InterPro"/>
</dbReference>
<dbReference type="Pfam" id="PF25954">
    <property type="entry name" value="Beta-barrel_RND_2"/>
    <property type="match status" value="1"/>
</dbReference>
<dbReference type="SUPFAM" id="SSF111369">
    <property type="entry name" value="HlyD-like secretion proteins"/>
    <property type="match status" value="1"/>
</dbReference>
<keyword evidence="3 4" id="KW-0175">Coiled coil</keyword>
<feature type="domain" description="CusB-like beta-barrel" evidence="5">
    <location>
        <begin position="268"/>
        <end position="346"/>
    </location>
</feature>
<dbReference type="GO" id="GO:0016020">
    <property type="term" value="C:membrane"/>
    <property type="evidence" value="ECO:0007669"/>
    <property type="project" value="InterPro"/>
</dbReference>
<dbReference type="InterPro" id="IPR058792">
    <property type="entry name" value="Beta-barrel_RND_2"/>
</dbReference>
<protein>
    <submittedName>
        <fullName evidence="7">RND family efflux transporter MFP subunit</fullName>
    </submittedName>
</protein>
<organism evidence="7 8">
    <name type="scientific">Granulicella aggregans</name>
    <dbReference type="NCBI Taxonomy" id="474949"/>
    <lineage>
        <taxon>Bacteria</taxon>
        <taxon>Pseudomonadati</taxon>
        <taxon>Acidobacteriota</taxon>
        <taxon>Terriglobia</taxon>
        <taxon>Terriglobales</taxon>
        <taxon>Acidobacteriaceae</taxon>
        <taxon>Granulicella</taxon>
    </lineage>
</organism>